<sequence>MFWYGSAKRGLRLSSISASLGMFLLVALRMALVFWDGTLAVLLSCSVDVSRLSLLVVCLCLLSRILLYVMSCVNRYSFIVSVSVLRMICALIPAIVLFNVLIL</sequence>
<feature type="transmembrane region" description="Helical" evidence="1">
    <location>
        <begin position="52"/>
        <end position="70"/>
    </location>
</feature>
<protein>
    <submittedName>
        <fullName evidence="2">(northern house mosquito) hypothetical protein</fullName>
    </submittedName>
</protein>
<accession>A0A8D8B6N2</accession>
<organism evidence="2">
    <name type="scientific">Culex pipiens</name>
    <name type="common">House mosquito</name>
    <dbReference type="NCBI Taxonomy" id="7175"/>
    <lineage>
        <taxon>Eukaryota</taxon>
        <taxon>Metazoa</taxon>
        <taxon>Ecdysozoa</taxon>
        <taxon>Arthropoda</taxon>
        <taxon>Hexapoda</taxon>
        <taxon>Insecta</taxon>
        <taxon>Pterygota</taxon>
        <taxon>Neoptera</taxon>
        <taxon>Endopterygota</taxon>
        <taxon>Diptera</taxon>
        <taxon>Nematocera</taxon>
        <taxon>Culicoidea</taxon>
        <taxon>Culicidae</taxon>
        <taxon>Culicinae</taxon>
        <taxon>Culicini</taxon>
        <taxon>Culex</taxon>
        <taxon>Culex</taxon>
    </lineage>
</organism>
<keyword evidence="1" id="KW-1133">Transmembrane helix</keyword>
<reference evidence="2" key="1">
    <citation type="submission" date="2021-05" db="EMBL/GenBank/DDBJ databases">
        <authorList>
            <person name="Alioto T."/>
            <person name="Alioto T."/>
            <person name="Gomez Garrido J."/>
        </authorList>
    </citation>
    <scope>NUCLEOTIDE SEQUENCE</scope>
</reference>
<evidence type="ECO:0000256" key="1">
    <source>
        <dbReference type="SAM" id="Phobius"/>
    </source>
</evidence>
<name>A0A8D8B6N2_CULPI</name>
<feature type="transmembrane region" description="Helical" evidence="1">
    <location>
        <begin position="76"/>
        <end position="102"/>
    </location>
</feature>
<proteinExistence type="predicted"/>
<keyword evidence="1" id="KW-0812">Transmembrane</keyword>
<dbReference type="EMBL" id="HBUE01055398">
    <property type="protein sequence ID" value="CAG6466251.1"/>
    <property type="molecule type" value="Transcribed_RNA"/>
</dbReference>
<dbReference type="AlphaFoldDB" id="A0A8D8B6N2"/>
<feature type="transmembrane region" description="Helical" evidence="1">
    <location>
        <begin position="20"/>
        <end position="45"/>
    </location>
</feature>
<evidence type="ECO:0000313" key="2">
    <source>
        <dbReference type="EMBL" id="CAG6466251.1"/>
    </source>
</evidence>
<keyword evidence="1" id="KW-0472">Membrane</keyword>